<dbReference type="Gene3D" id="3.90.1860.10">
    <property type="entry name" value="tRNA-splicing ligase RtcB"/>
    <property type="match status" value="1"/>
</dbReference>
<proteinExistence type="predicted"/>
<comment type="catalytic activity">
    <reaction evidence="9">
        <text>a 3'-end 3'-phospho-ribonucleotide-RNA + a 5'-end dephospho-ribonucleoside-RNA + GTP = a ribonucleotidyl-ribonucleotide-RNA + GMP + diphosphate</text>
        <dbReference type="Rhea" id="RHEA:68076"/>
        <dbReference type="Rhea" id="RHEA-COMP:10463"/>
        <dbReference type="Rhea" id="RHEA-COMP:13936"/>
        <dbReference type="Rhea" id="RHEA-COMP:17355"/>
        <dbReference type="ChEBI" id="CHEBI:33019"/>
        <dbReference type="ChEBI" id="CHEBI:37565"/>
        <dbReference type="ChEBI" id="CHEBI:58115"/>
        <dbReference type="ChEBI" id="CHEBI:83062"/>
        <dbReference type="ChEBI" id="CHEBI:138284"/>
        <dbReference type="ChEBI" id="CHEBI:173118"/>
        <dbReference type="EC" id="6.5.1.8"/>
    </reaction>
</comment>
<evidence type="ECO:0000256" key="1">
    <source>
        <dbReference type="ARBA" id="ARBA00001936"/>
    </source>
</evidence>
<evidence type="ECO:0000256" key="2">
    <source>
        <dbReference type="ARBA" id="ARBA00012726"/>
    </source>
</evidence>
<evidence type="ECO:0000256" key="3">
    <source>
        <dbReference type="ARBA" id="ARBA00022598"/>
    </source>
</evidence>
<keyword evidence="7" id="KW-0342">GTP-binding</keyword>
<accession>A0ABT8CH52</accession>
<evidence type="ECO:0000256" key="9">
    <source>
        <dbReference type="ARBA" id="ARBA00047746"/>
    </source>
</evidence>
<keyword evidence="6" id="KW-0692">RNA repair</keyword>
<gene>
    <name evidence="10" type="ORF">QWY96_05295</name>
</gene>
<sequence length="452" mass="51076">MKYFLNEKLIPDDGSKKVLSDLERKVKKENIEISVFPDIHYKKGSSVTNGLLTKSKNRILTSMLGVTNCGFTFGKIESSELDDQAILSMSKSYSKKLESYSKKIKFSKEDISNMFVEYALKELDKDPSLKDVFGLQTKEDIEIEFNRLIPKKIIKAAQVSLGTLGGGNHFFEIQKAQEVYQKDSRLNTGDYVYILHSDSIAVGNLIQIYYSNLNELWYLKGLKRLISLSVYRMRQLSYFGFKTKTLFSDFKNTTKLIYGKDPHRCISSESIVGQNLLKSYFFASIFGEMNRDMIVSEFFNSARSSNGKISDLRFGSHSHDSISVEIYDGQSFIVQRNGVQHLKDSSLFALPGALGTESYIMANPHNYSAYRSSNHGVGRIMDKHVAKGAFSESATIEKLNRTGIKIFKVGSGSISEQDPDAFKDVEQVVKEMEHQSLGNRFARLFPICSLKG</sequence>
<evidence type="ECO:0000256" key="7">
    <source>
        <dbReference type="ARBA" id="ARBA00023134"/>
    </source>
</evidence>
<dbReference type="EC" id="6.5.1.8" evidence="2"/>
<evidence type="ECO:0000256" key="6">
    <source>
        <dbReference type="ARBA" id="ARBA00022800"/>
    </source>
</evidence>
<keyword evidence="8" id="KW-0464">Manganese</keyword>
<dbReference type="PANTHER" id="PTHR43749:SF2">
    <property type="entry name" value="RNA-SPLICING LIGASE RTCB"/>
    <property type="match status" value="1"/>
</dbReference>
<reference evidence="11" key="1">
    <citation type="journal article" date="2019" name="Int. J. Syst. Evol. Microbiol.">
        <title>The Global Catalogue of Microorganisms (GCM) 10K type strain sequencing project: providing services to taxonomists for standard genome sequencing and annotation.</title>
        <authorList>
            <consortium name="The Broad Institute Genomics Platform"/>
            <consortium name="The Broad Institute Genome Sequencing Center for Infectious Disease"/>
            <person name="Wu L."/>
            <person name="Ma J."/>
        </authorList>
    </citation>
    <scope>NUCLEOTIDE SEQUENCE [LARGE SCALE GENOMIC DNA]</scope>
    <source>
        <strain evidence="11">CECT 7226</strain>
    </source>
</reference>
<comment type="caution">
    <text evidence="10">The sequence shown here is derived from an EMBL/GenBank/DDBJ whole genome shotgun (WGS) entry which is preliminary data.</text>
</comment>
<dbReference type="EMBL" id="JAUFQY010000001">
    <property type="protein sequence ID" value="MDN3700445.1"/>
    <property type="molecule type" value="Genomic_DNA"/>
</dbReference>
<dbReference type="Pfam" id="PF01139">
    <property type="entry name" value="RtcB"/>
    <property type="match status" value="1"/>
</dbReference>
<evidence type="ECO:0000313" key="10">
    <source>
        <dbReference type="EMBL" id="MDN3700445.1"/>
    </source>
</evidence>
<dbReference type="InterPro" id="IPR036025">
    <property type="entry name" value="RtcB-like_sf"/>
</dbReference>
<dbReference type="Proteomes" id="UP001223712">
    <property type="component" value="Unassembled WGS sequence"/>
</dbReference>
<organism evidence="10 11">
    <name type="scientific">Vibrio artabrorum</name>
    <dbReference type="NCBI Taxonomy" id="446374"/>
    <lineage>
        <taxon>Bacteria</taxon>
        <taxon>Pseudomonadati</taxon>
        <taxon>Pseudomonadota</taxon>
        <taxon>Gammaproteobacteria</taxon>
        <taxon>Vibrionales</taxon>
        <taxon>Vibrionaceae</taxon>
        <taxon>Vibrio</taxon>
    </lineage>
</organism>
<dbReference type="RefSeq" id="WP_261838649.1">
    <property type="nucleotide sequence ID" value="NZ_AP025458.1"/>
</dbReference>
<dbReference type="SUPFAM" id="SSF103365">
    <property type="entry name" value="Hypothetical protein PH1602"/>
    <property type="match status" value="1"/>
</dbReference>
<evidence type="ECO:0000256" key="8">
    <source>
        <dbReference type="ARBA" id="ARBA00023211"/>
    </source>
</evidence>
<evidence type="ECO:0000313" key="11">
    <source>
        <dbReference type="Proteomes" id="UP001223712"/>
    </source>
</evidence>
<keyword evidence="3" id="KW-0436">Ligase</keyword>
<comment type="cofactor">
    <cofactor evidence="1">
        <name>Mn(2+)</name>
        <dbReference type="ChEBI" id="CHEBI:29035"/>
    </cofactor>
</comment>
<name>A0ABT8CH52_9VIBR</name>
<dbReference type="InterPro" id="IPR001233">
    <property type="entry name" value="RtcB"/>
</dbReference>
<protein>
    <recommendedName>
        <fullName evidence="2">3'-phosphate/5'-hydroxy nucleic acid ligase</fullName>
        <ecNumber evidence="2">6.5.1.8</ecNumber>
    </recommendedName>
</protein>
<keyword evidence="11" id="KW-1185">Reference proteome</keyword>
<evidence type="ECO:0000256" key="4">
    <source>
        <dbReference type="ARBA" id="ARBA00022723"/>
    </source>
</evidence>
<evidence type="ECO:0000256" key="5">
    <source>
        <dbReference type="ARBA" id="ARBA00022741"/>
    </source>
</evidence>
<dbReference type="PANTHER" id="PTHR43749">
    <property type="entry name" value="RNA-SPLICING LIGASE RTCB"/>
    <property type="match status" value="1"/>
</dbReference>
<dbReference type="InterPro" id="IPR052915">
    <property type="entry name" value="RtcB-like"/>
</dbReference>
<keyword evidence="5" id="KW-0547">Nucleotide-binding</keyword>
<keyword evidence="4" id="KW-0479">Metal-binding</keyword>